<dbReference type="RefSeq" id="WP_153271043.1">
    <property type="nucleotide sequence ID" value="NZ_CP043498.1"/>
</dbReference>
<evidence type="ECO:0000313" key="2">
    <source>
        <dbReference type="Proteomes" id="UP000326881"/>
    </source>
</evidence>
<dbReference type="KEGG" id="rgr:FZ934_10715"/>
<dbReference type="Proteomes" id="UP000326881">
    <property type="component" value="Chromosome"/>
</dbReference>
<dbReference type="EMBL" id="CP043498">
    <property type="protein sequence ID" value="QFY60847.1"/>
    <property type="molecule type" value="Genomic_DNA"/>
</dbReference>
<name>A0A5Q0CAE6_9HYPH</name>
<protein>
    <submittedName>
        <fullName evidence="1">Uncharacterized protein</fullName>
    </submittedName>
</protein>
<accession>A0A5Q0CAE6</accession>
<keyword evidence="2" id="KW-1185">Reference proteome</keyword>
<reference evidence="1 2" key="1">
    <citation type="submission" date="2019-08" db="EMBL/GenBank/DDBJ databases">
        <title>Prosopis cineraria nodule microbiome.</title>
        <authorList>
            <person name="Ali R."/>
            <person name="Chaluvadi S.R."/>
            <person name="Wang X."/>
        </authorList>
    </citation>
    <scope>NUCLEOTIDE SEQUENCE [LARGE SCALE GENOMIC DNA]</scope>
    <source>
        <strain evidence="1 2">BG7</strain>
    </source>
</reference>
<evidence type="ECO:0000313" key="1">
    <source>
        <dbReference type="EMBL" id="QFY60847.1"/>
    </source>
</evidence>
<gene>
    <name evidence="1" type="ORF">FZ934_10715</name>
</gene>
<dbReference type="AlphaFoldDB" id="A0A5Q0CAE6"/>
<dbReference type="OrthoDB" id="8449091at2"/>
<sequence>MSRRYFSRHNEPLDCDDLRRCRLVLDAICAEFGIEQGSEEATRIAAITIELYQQGVRNIGQLKHLVDAARGLDLSEHAISEGPPTQTSA</sequence>
<proteinExistence type="predicted"/>
<organism evidence="1 2">
    <name type="scientific">Rhizobium grahamii</name>
    <dbReference type="NCBI Taxonomy" id="1120045"/>
    <lineage>
        <taxon>Bacteria</taxon>
        <taxon>Pseudomonadati</taxon>
        <taxon>Pseudomonadota</taxon>
        <taxon>Alphaproteobacteria</taxon>
        <taxon>Hyphomicrobiales</taxon>
        <taxon>Rhizobiaceae</taxon>
        <taxon>Rhizobium/Agrobacterium group</taxon>
        <taxon>Rhizobium</taxon>
    </lineage>
</organism>